<evidence type="ECO:0008006" key="12">
    <source>
        <dbReference type="Google" id="ProtNLM"/>
    </source>
</evidence>
<dbReference type="GO" id="GO:0008408">
    <property type="term" value="F:3'-5' exonuclease activity"/>
    <property type="evidence" value="ECO:0007669"/>
    <property type="project" value="InterPro"/>
</dbReference>
<dbReference type="CDD" id="cd00140">
    <property type="entry name" value="beta_clamp"/>
    <property type="match status" value="1"/>
</dbReference>
<dbReference type="InterPro" id="IPR001001">
    <property type="entry name" value="DNA_polIII_beta"/>
</dbReference>
<evidence type="ECO:0000256" key="7">
    <source>
        <dbReference type="ARBA" id="ARBA00022932"/>
    </source>
</evidence>
<dbReference type="GO" id="GO:0009360">
    <property type="term" value="C:DNA polymerase III complex"/>
    <property type="evidence" value="ECO:0007669"/>
    <property type="project" value="InterPro"/>
</dbReference>
<dbReference type="Gene3D" id="3.70.10.10">
    <property type="match status" value="1"/>
</dbReference>
<keyword evidence="8" id="KW-0238">DNA-binding</keyword>
<dbReference type="Gene3D" id="3.10.150.10">
    <property type="entry name" value="DNA Polymerase III, subunit A, domain 2"/>
    <property type="match status" value="1"/>
</dbReference>
<feature type="domain" description="DNA polymerase III beta sliding clamp central" evidence="10">
    <location>
        <begin position="134"/>
        <end position="246"/>
    </location>
</feature>
<comment type="subcellular location">
    <subcellularLocation>
        <location evidence="1">Cytoplasm</location>
    </subcellularLocation>
</comment>
<reference evidence="11" key="1">
    <citation type="journal article" date="2015" name="Nature">
        <title>Complex archaea that bridge the gap between prokaryotes and eukaryotes.</title>
        <authorList>
            <person name="Spang A."/>
            <person name="Saw J.H."/>
            <person name="Jorgensen S.L."/>
            <person name="Zaremba-Niedzwiedzka K."/>
            <person name="Martijn J."/>
            <person name="Lind A.E."/>
            <person name="van Eijk R."/>
            <person name="Schleper C."/>
            <person name="Guy L."/>
            <person name="Ettema T.J."/>
        </authorList>
    </citation>
    <scope>NUCLEOTIDE SEQUENCE</scope>
</reference>
<comment type="caution">
    <text evidence="11">The sequence shown here is derived from an EMBL/GenBank/DDBJ whole genome shotgun (WGS) entry which is preliminary data.</text>
</comment>
<dbReference type="PANTHER" id="PTHR30478">
    <property type="entry name" value="DNA POLYMERASE III SUBUNIT BETA"/>
    <property type="match status" value="1"/>
</dbReference>
<evidence type="ECO:0000256" key="1">
    <source>
        <dbReference type="ARBA" id="ARBA00004496"/>
    </source>
</evidence>
<evidence type="ECO:0000256" key="2">
    <source>
        <dbReference type="ARBA" id="ARBA00010752"/>
    </source>
</evidence>
<dbReference type="Pfam" id="PF00712">
    <property type="entry name" value="DNA_pol3_beta"/>
    <property type="match status" value="1"/>
</dbReference>
<evidence type="ECO:0000259" key="10">
    <source>
        <dbReference type="Pfam" id="PF02767"/>
    </source>
</evidence>
<dbReference type="GO" id="GO:0005737">
    <property type="term" value="C:cytoplasm"/>
    <property type="evidence" value="ECO:0007669"/>
    <property type="project" value="UniProtKB-SubCell"/>
</dbReference>
<evidence type="ECO:0000256" key="4">
    <source>
        <dbReference type="ARBA" id="ARBA00022679"/>
    </source>
</evidence>
<dbReference type="GO" id="GO:0003887">
    <property type="term" value="F:DNA-directed DNA polymerase activity"/>
    <property type="evidence" value="ECO:0007669"/>
    <property type="project" value="UniProtKB-KW"/>
</dbReference>
<accession>A0A0F9H082</accession>
<dbReference type="InterPro" id="IPR046938">
    <property type="entry name" value="DNA_clamp_sf"/>
</dbReference>
<evidence type="ECO:0000256" key="6">
    <source>
        <dbReference type="ARBA" id="ARBA00022705"/>
    </source>
</evidence>
<dbReference type="GO" id="GO:0003677">
    <property type="term" value="F:DNA binding"/>
    <property type="evidence" value="ECO:0007669"/>
    <property type="project" value="UniProtKB-KW"/>
</dbReference>
<evidence type="ECO:0000313" key="11">
    <source>
        <dbReference type="EMBL" id="KKL75020.1"/>
    </source>
</evidence>
<evidence type="ECO:0000256" key="8">
    <source>
        <dbReference type="ARBA" id="ARBA00023125"/>
    </source>
</evidence>
<dbReference type="InterPro" id="IPR022634">
    <property type="entry name" value="DNA_polIII_beta_N"/>
</dbReference>
<keyword evidence="7" id="KW-0239">DNA-directed DNA polymerase</keyword>
<keyword evidence="6" id="KW-0235">DNA replication</keyword>
<dbReference type="SMART" id="SM00480">
    <property type="entry name" value="POL3Bc"/>
    <property type="match status" value="1"/>
</dbReference>
<organism evidence="11">
    <name type="scientific">marine sediment metagenome</name>
    <dbReference type="NCBI Taxonomy" id="412755"/>
    <lineage>
        <taxon>unclassified sequences</taxon>
        <taxon>metagenomes</taxon>
        <taxon>ecological metagenomes</taxon>
    </lineage>
</organism>
<dbReference type="InterPro" id="IPR022637">
    <property type="entry name" value="DNA_polIII_beta_cen"/>
</dbReference>
<gene>
    <name evidence="11" type="ORF">LCGC14_2059060</name>
</gene>
<sequence>MKISCLQENLAKGLSIVGRAVGTRSTLPQASHILLASDEGRLKLVGTNLEIAITCWTGAQVEEEGAITVPARLLTDFVTSLPNERIDLSLASRGRQLNLKCARIEASIAGMDAADFPPVPPVDEGFLLKLDCGALRTGVEHVEFAAAADDTRPVLTGIHTLLDNSELTMAAADGFRLAVYKVVLDQEVPEKGEVIIPARAVRELMRLLAEEEEPVEMSFNAARSQVLFRLKSVEMVATLIQGTFPNYSQLIPSSYTTRALIDMRQF</sequence>
<keyword evidence="5" id="KW-0548">Nucleotidyltransferase</keyword>
<protein>
    <recommendedName>
        <fullName evidence="12">DNA polymerase III beta sliding clamp central domain-containing protein</fullName>
    </recommendedName>
</protein>
<feature type="non-terminal residue" evidence="11">
    <location>
        <position position="266"/>
    </location>
</feature>
<dbReference type="NCBIfam" id="TIGR00663">
    <property type="entry name" value="dnan"/>
    <property type="match status" value="1"/>
</dbReference>
<feature type="domain" description="DNA polymerase III beta sliding clamp N-terminal" evidence="9">
    <location>
        <begin position="1"/>
        <end position="119"/>
    </location>
</feature>
<comment type="similarity">
    <text evidence="2">Belongs to the beta sliding clamp family.</text>
</comment>
<dbReference type="PANTHER" id="PTHR30478:SF0">
    <property type="entry name" value="BETA SLIDING CLAMP"/>
    <property type="match status" value="1"/>
</dbReference>
<dbReference type="AlphaFoldDB" id="A0A0F9H082"/>
<keyword evidence="4" id="KW-0808">Transferase</keyword>
<keyword evidence="3" id="KW-0963">Cytoplasm</keyword>
<dbReference type="SUPFAM" id="SSF55979">
    <property type="entry name" value="DNA clamp"/>
    <property type="match status" value="2"/>
</dbReference>
<proteinExistence type="inferred from homology"/>
<dbReference type="Pfam" id="PF02767">
    <property type="entry name" value="DNA_pol3_beta_2"/>
    <property type="match status" value="1"/>
</dbReference>
<evidence type="ECO:0000259" key="9">
    <source>
        <dbReference type="Pfam" id="PF00712"/>
    </source>
</evidence>
<dbReference type="GO" id="GO:0006271">
    <property type="term" value="P:DNA strand elongation involved in DNA replication"/>
    <property type="evidence" value="ECO:0007669"/>
    <property type="project" value="TreeGrafter"/>
</dbReference>
<name>A0A0F9H082_9ZZZZ</name>
<evidence type="ECO:0000256" key="3">
    <source>
        <dbReference type="ARBA" id="ARBA00022490"/>
    </source>
</evidence>
<dbReference type="EMBL" id="LAZR01024473">
    <property type="protein sequence ID" value="KKL75020.1"/>
    <property type="molecule type" value="Genomic_DNA"/>
</dbReference>
<evidence type="ECO:0000256" key="5">
    <source>
        <dbReference type="ARBA" id="ARBA00022695"/>
    </source>
</evidence>